<dbReference type="Proteomes" id="UP001592528">
    <property type="component" value="Unassembled WGS sequence"/>
</dbReference>
<name>A0ABV6UXA8_9ACTN</name>
<organism evidence="1 2">
    <name type="scientific">Streptacidiphilus cavernicola</name>
    <dbReference type="NCBI Taxonomy" id="3342716"/>
    <lineage>
        <taxon>Bacteria</taxon>
        <taxon>Bacillati</taxon>
        <taxon>Actinomycetota</taxon>
        <taxon>Actinomycetes</taxon>
        <taxon>Kitasatosporales</taxon>
        <taxon>Streptomycetaceae</taxon>
        <taxon>Streptacidiphilus</taxon>
    </lineage>
</organism>
<comment type="caution">
    <text evidence="1">The sequence shown here is derived from an EMBL/GenBank/DDBJ whole genome shotgun (WGS) entry which is preliminary data.</text>
</comment>
<sequence>MSSEYLRIIADLPDWTPDGIRAEQVEATARQLFETRCAEVTTGDRGTIGFVDPGEWFEDISCPHCGAAIDTSWWEERMDTAAETCFGDLSVSTECCGSATSLNDLAYRQPAGFARFVIEVRELDRTYADDAEIAVLEQAAGCRLRQIAARY</sequence>
<dbReference type="EMBL" id="JBHEZZ010000026">
    <property type="protein sequence ID" value="MFC1406109.1"/>
    <property type="molecule type" value="Genomic_DNA"/>
</dbReference>
<keyword evidence="2" id="KW-1185">Reference proteome</keyword>
<proteinExistence type="predicted"/>
<evidence type="ECO:0000313" key="2">
    <source>
        <dbReference type="Proteomes" id="UP001592528"/>
    </source>
</evidence>
<accession>A0ABV6UXA8</accession>
<evidence type="ECO:0000313" key="1">
    <source>
        <dbReference type="EMBL" id="MFC1406109.1"/>
    </source>
</evidence>
<reference evidence="1 2" key="1">
    <citation type="submission" date="2024-09" db="EMBL/GenBank/DDBJ databases">
        <authorList>
            <person name="Lee S.D."/>
        </authorList>
    </citation>
    <scope>NUCLEOTIDE SEQUENCE [LARGE SCALE GENOMIC DNA]</scope>
    <source>
        <strain evidence="1 2">N1-5</strain>
    </source>
</reference>
<protein>
    <submittedName>
        <fullName evidence="1">Uncharacterized protein</fullName>
    </submittedName>
</protein>
<gene>
    <name evidence="1" type="ORF">ACEZDJ_32930</name>
</gene>
<dbReference type="RefSeq" id="WP_051726349.1">
    <property type="nucleotide sequence ID" value="NZ_JBHEZZ010000026.1"/>
</dbReference>